<dbReference type="GO" id="GO:0006099">
    <property type="term" value="P:tricarboxylic acid cycle"/>
    <property type="evidence" value="ECO:0007669"/>
    <property type="project" value="UniProtKB-KW"/>
</dbReference>
<dbReference type="GO" id="GO:0005737">
    <property type="term" value="C:cytoplasm"/>
    <property type="evidence" value="ECO:0007669"/>
    <property type="project" value="TreeGrafter"/>
</dbReference>
<feature type="active site" description="Proton donor" evidence="8">
    <location>
        <position position="442"/>
    </location>
</feature>
<evidence type="ECO:0000256" key="2">
    <source>
        <dbReference type="ARBA" id="ARBA00012636"/>
    </source>
</evidence>
<evidence type="ECO:0000256" key="6">
    <source>
        <dbReference type="ARBA" id="ARBA00047918"/>
    </source>
</evidence>
<evidence type="ECO:0000313" key="13">
    <source>
        <dbReference type="Proteomes" id="UP000253509"/>
    </source>
</evidence>
<comment type="caution">
    <text evidence="12">The sequence shown here is derived from an EMBL/GenBank/DDBJ whole genome shotgun (WGS) entry which is preliminary data.</text>
</comment>
<evidence type="ECO:0000256" key="7">
    <source>
        <dbReference type="ARBA" id="ARBA00068441"/>
    </source>
</evidence>
<sequence>MSHMKINAPMPPGFEAVLTPAALDFLAALHDRFRIPRTDLLEARRIRAATISHGTFPTFKPETQEIRDDPSWTVAGSRGAPGLEDRRVEVTGPVTERESVAALNSQAKVWLADLEDATSPTWINVITGQLNLMKAVRGKLPGVHNRTPPTIGLRPRGWHLPEKHLRFVDDNDADFSASGTLVDFGLYVFHNARELIEDGSGPYFYLPKLESAREARLWNEVFVFAQERLGIPVGTIRATVHIETITAAFQMEEILYELREHCAGLNAARWDYFFSIIKNFKKYPEFVLPDRDKLTMTVPMMKAFTDLLVATCHRRGAHAIGGMSNLMSGHPDKEFVAAEFERMREDKRREVSEGFDGTWVADPALVPAALEVFDEALGDKPHQLDVLRDDVEVTAADLLDVHGLDPEVTEEGVRLNIRVAIGYMNAWLGGIGHVALENLLEDASTAEISRSQIWQWTRHAVTLDNGKQLTRRLVERYMGEELALIERHPADHYTEAVEIFRACVLDDAFPDFITMPAYTEHLVDRVSKGSIFAA</sequence>
<comment type="similarity">
    <text evidence="1">Belongs to the malate synthase family.</text>
</comment>
<evidence type="ECO:0000259" key="11">
    <source>
        <dbReference type="Pfam" id="PF20659"/>
    </source>
</evidence>
<dbReference type="FunFam" id="3.20.20.360:FF:000001">
    <property type="entry name" value="Malate synthase"/>
    <property type="match status" value="1"/>
</dbReference>
<dbReference type="GO" id="GO:0004474">
    <property type="term" value="F:malate synthase activity"/>
    <property type="evidence" value="ECO:0007669"/>
    <property type="project" value="UniProtKB-EC"/>
</dbReference>
<organism evidence="12 13">
    <name type="scientific">Brevibacterium celere</name>
    <dbReference type="NCBI Taxonomy" id="225845"/>
    <lineage>
        <taxon>Bacteria</taxon>
        <taxon>Bacillati</taxon>
        <taxon>Actinomycetota</taxon>
        <taxon>Actinomycetes</taxon>
        <taxon>Micrococcales</taxon>
        <taxon>Brevibacteriaceae</taxon>
        <taxon>Brevibacterium</taxon>
    </lineage>
</organism>
<evidence type="ECO:0000313" key="12">
    <source>
        <dbReference type="EMBL" id="RBP70646.1"/>
    </source>
</evidence>
<dbReference type="InterPro" id="IPR048356">
    <property type="entry name" value="MS_N"/>
</dbReference>
<dbReference type="Pfam" id="PF20656">
    <property type="entry name" value="MS_N"/>
    <property type="match status" value="1"/>
</dbReference>
<dbReference type="InterPro" id="IPR044856">
    <property type="entry name" value="Malate_synth_C_sf"/>
</dbReference>
<dbReference type="Gene3D" id="3.20.20.360">
    <property type="entry name" value="Malate synthase, domain 3"/>
    <property type="match status" value="1"/>
</dbReference>
<evidence type="ECO:0000259" key="9">
    <source>
        <dbReference type="Pfam" id="PF01274"/>
    </source>
</evidence>
<feature type="active site" description="Proton acceptor" evidence="8">
    <location>
        <position position="154"/>
    </location>
</feature>
<dbReference type="InterPro" id="IPR006252">
    <property type="entry name" value="Malate_synthA"/>
</dbReference>
<dbReference type="FunFam" id="1.20.1220.12:FF:000001">
    <property type="entry name" value="Malate synthase"/>
    <property type="match status" value="1"/>
</dbReference>
<evidence type="ECO:0000256" key="3">
    <source>
        <dbReference type="ARBA" id="ARBA00022435"/>
    </source>
</evidence>
<dbReference type="RefSeq" id="WP_113904766.1">
    <property type="nucleotide sequence ID" value="NZ_QNSB01000008.1"/>
</dbReference>
<dbReference type="Proteomes" id="UP000253509">
    <property type="component" value="Unassembled WGS sequence"/>
</dbReference>
<feature type="domain" description="Malate synthase C-terminal" evidence="11">
    <location>
        <begin position="408"/>
        <end position="520"/>
    </location>
</feature>
<proteinExistence type="inferred from homology"/>
<dbReference type="PANTHER" id="PTHR42902:SF1">
    <property type="entry name" value="MALATE SYNTHASE 1-RELATED"/>
    <property type="match status" value="1"/>
</dbReference>
<dbReference type="InterPro" id="IPR001465">
    <property type="entry name" value="Malate_synthase_TIM"/>
</dbReference>
<dbReference type="Pfam" id="PF20659">
    <property type="entry name" value="MS_C"/>
    <property type="match status" value="1"/>
</dbReference>
<feature type="domain" description="Malate synthase N-terminal" evidence="10">
    <location>
        <begin position="4"/>
        <end position="65"/>
    </location>
</feature>
<dbReference type="Gene3D" id="1.20.1220.12">
    <property type="entry name" value="Malate synthase, domain III"/>
    <property type="match status" value="1"/>
</dbReference>
<name>A0A366IHX5_9MICO</name>
<dbReference type="PANTHER" id="PTHR42902">
    <property type="entry name" value="MALATE SYNTHASE"/>
    <property type="match status" value="1"/>
</dbReference>
<keyword evidence="4" id="KW-0816">Tricarboxylic acid cycle</keyword>
<dbReference type="AlphaFoldDB" id="A0A366IHX5"/>
<protein>
    <recommendedName>
        <fullName evidence="7">Malate synthase</fullName>
        <ecNumber evidence="2">2.3.3.9</ecNumber>
    </recommendedName>
</protein>
<keyword evidence="13" id="KW-1185">Reference proteome</keyword>
<dbReference type="GO" id="GO:0006097">
    <property type="term" value="P:glyoxylate cycle"/>
    <property type="evidence" value="ECO:0007669"/>
    <property type="project" value="UniProtKB-KW"/>
</dbReference>
<dbReference type="PIRSF" id="PIRSF001363">
    <property type="entry name" value="Malate_synth"/>
    <property type="match status" value="1"/>
</dbReference>
<evidence type="ECO:0000256" key="4">
    <source>
        <dbReference type="ARBA" id="ARBA00022532"/>
    </source>
</evidence>
<evidence type="ECO:0000259" key="10">
    <source>
        <dbReference type="Pfam" id="PF20656"/>
    </source>
</evidence>
<evidence type="ECO:0000256" key="1">
    <source>
        <dbReference type="ARBA" id="ARBA00006394"/>
    </source>
</evidence>
<comment type="catalytic activity">
    <reaction evidence="6">
        <text>glyoxylate + acetyl-CoA + H2O = (S)-malate + CoA + H(+)</text>
        <dbReference type="Rhea" id="RHEA:18181"/>
        <dbReference type="ChEBI" id="CHEBI:15377"/>
        <dbReference type="ChEBI" id="CHEBI:15378"/>
        <dbReference type="ChEBI" id="CHEBI:15589"/>
        <dbReference type="ChEBI" id="CHEBI:36655"/>
        <dbReference type="ChEBI" id="CHEBI:57287"/>
        <dbReference type="ChEBI" id="CHEBI:57288"/>
        <dbReference type="EC" id="2.3.3.9"/>
    </reaction>
</comment>
<keyword evidence="5" id="KW-0808">Transferase</keyword>
<dbReference type="EC" id="2.3.3.9" evidence="2"/>
<dbReference type="Pfam" id="PF01274">
    <property type="entry name" value="MS_TIM-barrel"/>
    <property type="match status" value="1"/>
</dbReference>
<dbReference type="InterPro" id="IPR011076">
    <property type="entry name" value="Malate_synth_sf"/>
</dbReference>
<accession>A0A366IHX5</accession>
<keyword evidence="3" id="KW-0329">Glyoxylate bypass</keyword>
<evidence type="ECO:0000256" key="8">
    <source>
        <dbReference type="PIRSR" id="PIRSR001363-1"/>
    </source>
</evidence>
<dbReference type="NCBIfam" id="TIGR01344">
    <property type="entry name" value="malate_syn_A"/>
    <property type="match status" value="1"/>
</dbReference>
<gene>
    <name evidence="12" type="ORF">DFO65_10898</name>
</gene>
<feature type="domain" description="Malate synthase TIM barrel" evidence="9">
    <location>
        <begin position="153"/>
        <end position="400"/>
    </location>
</feature>
<dbReference type="InterPro" id="IPR046363">
    <property type="entry name" value="MS_N_TIM-barrel_dom"/>
</dbReference>
<dbReference type="InterPro" id="IPR048355">
    <property type="entry name" value="MS_C"/>
</dbReference>
<evidence type="ECO:0000256" key="5">
    <source>
        <dbReference type="ARBA" id="ARBA00022679"/>
    </source>
</evidence>
<dbReference type="SUPFAM" id="SSF51645">
    <property type="entry name" value="Malate synthase G"/>
    <property type="match status" value="1"/>
</dbReference>
<dbReference type="EMBL" id="QNSB01000008">
    <property type="protein sequence ID" value="RBP70646.1"/>
    <property type="molecule type" value="Genomic_DNA"/>
</dbReference>
<reference evidence="12 13" key="1">
    <citation type="submission" date="2018-06" db="EMBL/GenBank/DDBJ databases">
        <title>Freshwater and sediment microbial communities from various areas in North America, analyzing microbe dynamics in response to fracking.</title>
        <authorList>
            <person name="Lamendella R."/>
        </authorList>
    </citation>
    <scope>NUCLEOTIDE SEQUENCE [LARGE SCALE GENOMIC DNA]</scope>
    <source>
        <strain evidence="12 13">3b_TX</strain>
    </source>
</reference>